<dbReference type="Pfam" id="PF00533">
    <property type="entry name" value="BRCT"/>
    <property type="match status" value="1"/>
</dbReference>
<evidence type="ECO:0000259" key="9">
    <source>
        <dbReference type="PROSITE" id="PS50969"/>
    </source>
</evidence>
<keyword evidence="11" id="KW-1185">Reference proteome</keyword>
<evidence type="ECO:0000259" key="8">
    <source>
        <dbReference type="PROSITE" id="PS50172"/>
    </source>
</evidence>
<dbReference type="PROSITE" id="PS50969">
    <property type="entry name" value="FCP1"/>
    <property type="match status" value="1"/>
</dbReference>
<evidence type="ECO:0000256" key="1">
    <source>
        <dbReference type="ARBA" id="ARBA00004123"/>
    </source>
</evidence>
<keyword evidence="3 6" id="KW-0539">Nucleus</keyword>
<dbReference type="GO" id="GO:0008420">
    <property type="term" value="F:RNA polymerase II CTD heptapeptide repeat phosphatase activity"/>
    <property type="evidence" value="ECO:0007669"/>
    <property type="project" value="UniProtKB-UniRule"/>
</dbReference>
<name>A0A0D9VM55_9ORYZ</name>
<reference evidence="10" key="3">
    <citation type="submission" date="2015-04" db="UniProtKB">
        <authorList>
            <consortium name="EnsemblPlants"/>
        </authorList>
    </citation>
    <scope>IDENTIFICATION</scope>
</reference>
<protein>
    <recommendedName>
        <fullName evidence="6">RNA polymerase II C-terminal domain phosphatase-like</fullName>
        <ecNumber evidence="6">3.1.3.16</ecNumber>
    </recommendedName>
</protein>
<dbReference type="SMART" id="SM00577">
    <property type="entry name" value="CPDc"/>
    <property type="match status" value="1"/>
</dbReference>
<dbReference type="AlphaFoldDB" id="A0A0D9VM55"/>
<dbReference type="InterPro" id="IPR011947">
    <property type="entry name" value="FCP1_euk"/>
</dbReference>
<dbReference type="HOGENOM" id="CLU_023960_2_1_1"/>
<reference evidence="11" key="2">
    <citation type="submission" date="2013-12" db="EMBL/GenBank/DDBJ databases">
        <authorList>
            <person name="Yu Y."/>
            <person name="Lee S."/>
            <person name="de Baynast K."/>
            <person name="Wissotski M."/>
            <person name="Liu L."/>
            <person name="Talag J."/>
            <person name="Goicoechea J."/>
            <person name="Angelova A."/>
            <person name="Jetty R."/>
            <person name="Kudrna D."/>
            <person name="Golser W."/>
            <person name="Rivera L."/>
            <person name="Zhang J."/>
            <person name="Wing R."/>
        </authorList>
    </citation>
    <scope>NUCLEOTIDE SEQUENCE</scope>
</reference>
<evidence type="ECO:0000313" key="11">
    <source>
        <dbReference type="Proteomes" id="UP000032180"/>
    </source>
</evidence>
<dbReference type="InterPro" id="IPR036412">
    <property type="entry name" value="HAD-like_sf"/>
</dbReference>
<sequence>MDPSSAAGAGSGVSTGWMEQEEVEDNASTGAPVEEDDAGDWGEEIGEAAAADDDYYYDDTTDSPGSISNDSILLSPESTSGHLGTLMREKKLILVLDLDHTLINSVKFRELSPMEEAIGFTKHTGDDPGRGLFRLVSNLRPQYPMLTKLRPFVREFLEQSSDMFEMHAYTLGSRDYAESVVKLLDPDGVYFGNRIVSKNESPRDGKSLEVVPVGSSASAANDAAAAMVVILDDTAWVWERDKRGVNLIEMERYLYFANSRRHYGLEGESLSERRADESSHGEGSALAAALGLLRRVHDCFFREAVCAGSFSDARVVIAQLRLVVLRGCTVAFVGVADEPNTGGHRTRRRAAQLGAKCVDVVGEAVTHVVAGTPGTLEAQWAVDHGKFLVGEEWINRAHFRWIKPPEGDFPAP</sequence>
<reference evidence="10 11" key="1">
    <citation type="submission" date="2012-08" db="EMBL/GenBank/DDBJ databases">
        <title>Oryza genome evolution.</title>
        <authorList>
            <person name="Wing R.A."/>
        </authorList>
    </citation>
    <scope>NUCLEOTIDE SEQUENCE</scope>
</reference>
<dbReference type="Gramene" id="LPERR02G29490.1">
    <property type="protein sequence ID" value="LPERR02G29490.1"/>
    <property type="gene ID" value="LPERR02G29490"/>
</dbReference>
<feature type="region of interest" description="Disordered" evidence="7">
    <location>
        <begin position="1"/>
        <end position="74"/>
    </location>
</feature>
<dbReference type="EnsemblPlants" id="LPERR02G29490.1">
    <property type="protein sequence ID" value="LPERR02G29490.1"/>
    <property type="gene ID" value="LPERR02G29490"/>
</dbReference>
<dbReference type="Gene3D" id="3.40.50.10190">
    <property type="entry name" value="BRCT domain"/>
    <property type="match status" value="1"/>
</dbReference>
<comment type="catalytic activity">
    <reaction evidence="5 6">
        <text>O-phospho-L-threonyl-[protein] + H2O = L-threonyl-[protein] + phosphate</text>
        <dbReference type="Rhea" id="RHEA:47004"/>
        <dbReference type="Rhea" id="RHEA-COMP:11060"/>
        <dbReference type="Rhea" id="RHEA-COMP:11605"/>
        <dbReference type="ChEBI" id="CHEBI:15377"/>
        <dbReference type="ChEBI" id="CHEBI:30013"/>
        <dbReference type="ChEBI" id="CHEBI:43474"/>
        <dbReference type="ChEBI" id="CHEBI:61977"/>
        <dbReference type="EC" id="3.1.3.16"/>
    </reaction>
</comment>
<accession>A0A0D9VM55</accession>
<dbReference type="eggNOG" id="KOG0323">
    <property type="taxonomic scope" value="Eukaryota"/>
</dbReference>
<dbReference type="Pfam" id="PF03031">
    <property type="entry name" value="NIF"/>
    <property type="match status" value="1"/>
</dbReference>
<dbReference type="InterPro" id="IPR004274">
    <property type="entry name" value="FCP1_dom"/>
</dbReference>
<keyword evidence="2 6" id="KW-0378">Hydrolase</keyword>
<evidence type="ECO:0000256" key="2">
    <source>
        <dbReference type="ARBA" id="ARBA00022801"/>
    </source>
</evidence>
<feature type="domain" description="FCP1 homology" evidence="9">
    <location>
        <begin position="87"/>
        <end position="274"/>
    </location>
</feature>
<evidence type="ECO:0000256" key="6">
    <source>
        <dbReference type="RuleBase" id="RU366066"/>
    </source>
</evidence>
<proteinExistence type="predicted"/>
<dbReference type="Proteomes" id="UP000032180">
    <property type="component" value="Chromosome 2"/>
</dbReference>
<evidence type="ECO:0000256" key="3">
    <source>
        <dbReference type="ARBA" id="ARBA00023242"/>
    </source>
</evidence>
<feature type="compositionally biased region" description="Polar residues" evidence="7">
    <location>
        <begin position="62"/>
        <end position="74"/>
    </location>
</feature>
<feature type="compositionally biased region" description="Acidic residues" evidence="7">
    <location>
        <begin position="33"/>
        <end position="61"/>
    </location>
</feature>
<dbReference type="SUPFAM" id="SSF52113">
    <property type="entry name" value="BRCT domain"/>
    <property type="match status" value="1"/>
</dbReference>
<dbReference type="NCBIfam" id="TIGR02250">
    <property type="entry name" value="FCP1_euk"/>
    <property type="match status" value="1"/>
</dbReference>
<comment type="subcellular location">
    <subcellularLocation>
        <location evidence="1 6">Nucleus</location>
    </subcellularLocation>
</comment>
<evidence type="ECO:0000256" key="7">
    <source>
        <dbReference type="SAM" id="MobiDB-lite"/>
    </source>
</evidence>
<dbReference type="SUPFAM" id="SSF56784">
    <property type="entry name" value="HAD-like"/>
    <property type="match status" value="1"/>
</dbReference>
<dbReference type="CDD" id="cd07521">
    <property type="entry name" value="HAD_FCP1-like"/>
    <property type="match status" value="1"/>
</dbReference>
<dbReference type="EC" id="3.1.3.16" evidence="6"/>
<comment type="function">
    <text evidence="6">This promotes the activity of RNA polymerase II.</text>
</comment>
<comment type="catalytic activity">
    <reaction evidence="4 6">
        <text>O-phospho-L-seryl-[protein] + H2O = L-seryl-[protein] + phosphate</text>
        <dbReference type="Rhea" id="RHEA:20629"/>
        <dbReference type="Rhea" id="RHEA-COMP:9863"/>
        <dbReference type="Rhea" id="RHEA-COMP:11604"/>
        <dbReference type="ChEBI" id="CHEBI:15377"/>
        <dbReference type="ChEBI" id="CHEBI:29999"/>
        <dbReference type="ChEBI" id="CHEBI:43474"/>
        <dbReference type="ChEBI" id="CHEBI:83421"/>
        <dbReference type="EC" id="3.1.3.16"/>
    </reaction>
</comment>
<dbReference type="Gene3D" id="3.40.50.1000">
    <property type="entry name" value="HAD superfamily/HAD-like"/>
    <property type="match status" value="1"/>
</dbReference>
<dbReference type="GO" id="GO:0005634">
    <property type="term" value="C:nucleus"/>
    <property type="evidence" value="ECO:0007669"/>
    <property type="project" value="UniProtKB-SubCell"/>
</dbReference>
<organism evidence="10 11">
    <name type="scientific">Leersia perrieri</name>
    <dbReference type="NCBI Taxonomy" id="77586"/>
    <lineage>
        <taxon>Eukaryota</taxon>
        <taxon>Viridiplantae</taxon>
        <taxon>Streptophyta</taxon>
        <taxon>Embryophyta</taxon>
        <taxon>Tracheophyta</taxon>
        <taxon>Spermatophyta</taxon>
        <taxon>Magnoliopsida</taxon>
        <taxon>Liliopsida</taxon>
        <taxon>Poales</taxon>
        <taxon>Poaceae</taxon>
        <taxon>BOP clade</taxon>
        <taxon>Oryzoideae</taxon>
        <taxon>Oryzeae</taxon>
        <taxon>Oryzinae</taxon>
        <taxon>Leersia</taxon>
    </lineage>
</organism>
<dbReference type="InterPro" id="IPR001357">
    <property type="entry name" value="BRCT_dom"/>
</dbReference>
<dbReference type="InterPro" id="IPR023214">
    <property type="entry name" value="HAD_sf"/>
</dbReference>
<feature type="domain" description="BRCT" evidence="8">
    <location>
        <begin position="320"/>
        <end position="394"/>
    </location>
</feature>
<dbReference type="InterPro" id="IPR039189">
    <property type="entry name" value="Fcp1"/>
</dbReference>
<dbReference type="InterPro" id="IPR036420">
    <property type="entry name" value="BRCT_dom_sf"/>
</dbReference>
<dbReference type="PROSITE" id="PS50172">
    <property type="entry name" value="BRCT"/>
    <property type="match status" value="1"/>
</dbReference>
<evidence type="ECO:0000313" key="10">
    <source>
        <dbReference type="EnsemblPlants" id="LPERR02G29490.1"/>
    </source>
</evidence>
<dbReference type="PANTHER" id="PTHR23081">
    <property type="entry name" value="RNA POLYMERASE II CTD PHOSPHATASE"/>
    <property type="match status" value="1"/>
</dbReference>
<dbReference type="STRING" id="77586.A0A0D9VM55"/>
<evidence type="ECO:0000256" key="5">
    <source>
        <dbReference type="ARBA" id="ARBA00048336"/>
    </source>
</evidence>
<dbReference type="PANTHER" id="PTHR23081:SF23">
    <property type="entry name" value="RNA POLYMERASE II C-TERMINAL DOMAIN PHOSPHATASE-LIKE"/>
    <property type="match status" value="1"/>
</dbReference>
<evidence type="ECO:0000256" key="4">
    <source>
        <dbReference type="ARBA" id="ARBA00047761"/>
    </source>
</evidence>